<feature type="region of interest" description="Disordered" evidence="1">
    <location>
        <begin position="1"/>
        <end position="159"/>
    </location>
</feature>
<sequence length="445" mass="49156">METLRASTPPPPRSKRVHTPEAPKHGFADNWAPYSPPRKSARLLERTTHHFHSVSRSNRTPSPEPDSRVQSTPLGSPRRTTRKSFAATPQPDMTSASPQKKRQPKMDTLQRASGSSDTAKLSEGQSSFGTSRTIASAMGLLPTPAKTPQKAPSPKSKAKVRAIARNLFHPPETPEVMLSPRKRSNQLLDSFGISEDDNPFPIFTDSQDRIPEVDASEENPFYVAPGARVRAIEPEAQRRRSKRQTVRVPGEGKVLVEDAVQREDGMLIVFRGKKQFRKFAEMEDIFDDEHGLDEADGGLDSAVESRRVTRASVKPRLLFPTVKKQPSHSDEEAETDIEDNVGAAHSEAPETEEQQTPLELVDDKMPDTPHAPKFAPVSPPTTMRTTRFGAKKAEEGSPMKSRAGKPRSPFDGWRRGKAGSDDGRTLSLKRSGDSLAAEDSKRTRV</sequence>
<dbReference type="AlphaFoldDB" id="A0A420YMV9"/>
<proteinExistence type="predicted"/>
<dbReference type="Proteomes" id="UP000275385">
    <property type="component" value="Unassembled WGS sequence"/>
</dbReference>
<evidence type="ECO:0000256" key="1">
    <source>
        <dbReference type="SAM" id="MobiDB-lite"/>
    </source>
</evidence>
<keyword evidence="3" id="KW-1185">Reference proteome</keyword>
<protein>
    <submittedName>
        <fullName evidence="2">Uncharacterized protein</fullName>
    </submittedName>
</protein>
<reference evidence="2 3" key="1">
    <citation type="submission" date="2018-08" db="EMBL/GenBank/DDBJ databases">
        <title>Draft genome of the lignicolous fungus Coniochaeta pulveracea.</title>
        <authorList>
            <person name="Borstlap C.J."/>
            <person name="De Witt R.N."/>
            <person name="Botha A."/>
            <person name="Volschenk H."/>
        </authorList>
    </citation>
    <scope>NUCLEOTIDE SEQUENCE [LARGE SCALE GENOMIC DNA]</scope>
    <source>
        <strain evidence="2 3">CAB683</strain>
    </source>
</reference>
<evidence type="ECO:0000313" key="2">
    <source>
        <dbReference type="EMBL" id="RKU49210.1"/>
    </source>
</evidence>
<dbReference type="OrthoDB" id="5398515at2759"/>
<name>A0A420YMV9_9PEZI</name>
<feature type="compositionally biased region" description="Polar residues" evidence="1">
    <location>
        <begin position="110"/>
        <end position="134"/>
    </location>
</feature>
<feature type="compositionally biased region" description="Basic and acidic residues" evidence="1">
    <location>
        <begin position="18"/>
        <end position="27"/>
    </location>
</feature>
<organism evidence="2 3">
    <name type="scientific">Coniochaeta pulveracea</name>
    <dbReference type="NCBI Taxonomy" id="177199"/>
    <lineage>
        <taxon>Eukaryota</taxon>
        <taxon>Fungi</taxon>
        <taxon>Dikarya</taxon>
        <taxon>Ascomycota</taxon>
        <taxon>Pezizomycotina</taxon>
        <taxon>Sordariomycetes</taxon>
        <taxon>Sordariomycetidae</taxon>
        <taxon>Coniochaetales</taxon>
        <taxon>Coniochaetaceae</taxon>
        <taxon>Coniochaeta</taxon>
    </lineage>
</organism>
<accession>A0A420YMV9</accession>
<comment type="caution">
    <text evidence="2">The sequence shown here is derived from an EMBL/GenBank/DDBJ whole genome shotgun (WGS) entry which is preliminary data.</text>
</comment>
<gene>
    <name evidence="2" type="ORF">DL546_009165</name>
</gene>
<evidence type="ECO:0000313" key="3">
    <source>
        <dbReference type="Proteomes" id="UP000275385"/>
    </source>
</evidence>
<feature type="compositionally biased region" description="Low complexity" evidence="1">
    <location>
        <begin position="142"/>
        <end position="155"/>
    </location>
</feature>
<feature type="compositionally biased region" description="Basic and acidic residues" evidence="1">
    <location>
        <begin position="412"/>
        <end position="424"/>
    </location>
</feature>
<dbReference type="EMBL" id="QVQW01000002">
    <property type="protein sequence ID" value="RKU49210.1"/>
    <property type="molecule type" value="Genomic_DNA"/>
</dbReference>
<feature type="region of interest" description="Disordered" evidence="1">
    <location>
        <begin position="318"/>
        <end position="445"/>
    </location>
</feature>